<dbReference type="EMBL" id="JAECSB010000092">
    <property type="protein sequence ID" value="MBH5146630.1"/>
    <property type="molecule type" value="Genomic_DNA"/>
</dbReference>
<dbReference type="RefSeq" id="WP_020969123.1">
    <property type="nucleotide sequence ID" value="NZ_BHXB01000001.1"/>
</dbReference>
<evidence type="ECO:0000313" key="3">
    <source>
        <dbReference type="EMBL" id="KAB2583952.1"/>
    </source>
</evidence>
<reference evidence="4 6" key="2">
    <citation type="submission" date="2020-12" db="EMBL/GenBank/DDBJ databases">
        <title>Draft genome sequence of furan degrading bacterial strain FUR100.</title>
        <authorList>
            <person name="Woiski C."/>
        </authorList>
    </citation>
    <scope>NUCLEOTIDE SEQUENCE [LARGE SCALE GENOMIC DNA]</scope>
    <source>
        <strain evidence="4 6">FUR100</strain>
    </source>
</reference>
<organism evidence="4 6">
    <name type="scientific">Rhodococcus erythropolis</name>
    <name type="common">Arthrobacter picolinophilus</name>
    <dbReference type="NCBI Taxonomy" id="1833"/>
    <lineage>
        <taxon>Bacteria</taxon>
        <taxon>Bacillati</taxon>
        <taxon>Actinomycetota</taxon>
        <taxon>Actinomycetes</taxon>
        <taxon>Mycobacteriales</taxon>
        <taxon>Nocardiaceae</taxon>
        <taxon>Rhodococcus</taxon>
        <taxon>Rhodococcus erythropolis group</taxon>
    </lineage>
</organism>
<protein>
    <recommendedName>
        <fullName evidence="2">SWIM-type domain-containing protein</fullName>
    </recommendedName>
</protein>
<sequence length="191" mass="20103">MANEFGVTAWGRAWLRTVERTAASGPNPSLPTARTLARNGSVEFTVVSSGTVVAEVSTKAKTSSVTISVPLWTKSEIAAVKSLLRSAGKANRSVSTGELPDSIVTELQARNIAVAVDLSECTASCDCSGRRSPCVHHLAAIYALAGRIDEEPALAVTLRSAPVKAGKKSTSTDSPEWIPLSDIDIRSFYGD</sequence>
<keyword evidence="1" id="KW-0863">Zinc-finger</keyword>
<dbReference type="PROSITE" id="PS50966">
    <property type="entry name" value="ZF_SWIM"/>
    <property type="match status" value="1"/>
</dbReference>
<evidence type="ECO:0000259" key="2">
    <source>
        <dbReference type="PROSITE" id="PS50966"/>
    </source>
</evidence>
<keyword evidence="1" id="KW-0862">Zinc</keyword>
<dbReference type="PANTHER" id="PTHR38133:SF1">
    <property type="entry name" value="SLR1429 PROTEIN"/>
    <property type="match status" value="1"/>
</dbReference>
<dbReference type="GO" id="GO:0008270">
    <property type="term" value="F:zinc ion binding"/>
    <property type="evidence" value="ECO:0007669"/>
    <property type="project" value="UniProtKB-KW"/>
</dbReference>
<keyword evidence="1" id="KW-0479">Metal-binding</keyword>
<dbReference type="EMBL" id="MRBO01000486">
    <property type="protein sequence ID" value="KAB2583952.1"/>
    <property type="molecule type" value="Genomic_DNA"/>
</dbReference>
<comment type="caution">
    <text evidence="4">The sequence shown here is derived from an EMBL/GenBank/DDBJ whole genome shotgun (WGS) entry which is preliminary data.</text>
</comment>
<dbReference type="PANTHER" id="PTHR38133">
    <property type="entry name" value="SLR1429 PROTEIN"/>
    <property type="match status" value="1"/>
</dbReference>
<evidence type="ECO:0000256" key="1">
    <source>
        <dbReference type="PROSITE-ProRule" id="PRU00325"/>
    </source>
</evidence>
<evidence type="ECO:0000313" key="5">
    <source>
        <dbReference type="Proteomes" id="UP000325576"/>
    </source>
</evidence>
<dbReference type="AlphaFoldDB" id="A0A1F2PQB0"/>
<dbReference type="Proteomes" id="UP000627573">
    <property type="component" value="Unassembled WGS sequence"/>
</dbReference>
<dbReference type="Proteomes" id="UP000325576">
    <property type="component" value="Unassembled WGS sequence"/>
</dbReference>
<gene>
    <name evidence="3" type="ORF">BS297_18110</name>
    <name evidence="4" type="ORF">I3517_28895</name>
</gene>
<evidence type="ECO:0000313" key="6">
    <source>
        <dbReference type="Proteomes" id="UP000627573"/>
    </source>
</evidence>
<reference evidence="3 5" key="1">
    <citation type="journal article" date="2017" name="Poromechanics V (2013)">
        <title>Genomic Characterization of the Arsenic-Tolerant Actinobacterium, &lt;i&gt;Rhodococcus erythropolis&lt;/i&gt; S43.</title>
        <authorList>
            <person name="Retamal-Morales G."/>
            <person name="Mehnert M."/>
            <person name="Schwabe R."/>
            <person name="Tischler D."/>
            <person name="Schloemann M."/>
            <person name="Levican G.J."/>
        </authorList>
    </citation>
    <scope>NUCLEOTIDE SEQUENCE [LARGE SCALE GENOMIC DNA]</scope>
    <source>
        <strain evidence="3 5">S43</strain>
    </source>
</reference>
<keyword evidence="6" id="KW-1185">Reference proteome</keyword>
<accession>A0A1F2PQB0</accession>
<evidence type="ECO:0000313" key="4">
    <source>
        <dbReference type="EMBL" id="MBH5146630.1"/>
    </source>
</evidence>
<dbReference type="InterPro" id="IPR007527">
    <property type="entry name" value="Znf_SWIM"/>
</dbReference>
<feature type="domain" description="SWIM-type" evidence="2">
    <location>
        <begin position="112"/>
        <end position="145"/>
    </location>
</feature>
<name>A0A1F2PQB0_RHOER</name>
<dbReference type="GeneID" id="57487873"/>
<proteinExistence type="predicted"/>